<dbReference type="InterPro" id="IPR012907">
    <property type="entry name" value="Peptidase_S11_C"/>
</dbReference>
<evidence type="ECO:0000256" key="2">
    <source>
        <dbReference type="ARBA" id="ARBA00004752"/>
    </source>
</evidence>
<keyword evidence="11" id="KW-0961">Cell wall biogenesis/degradation</keyword>
<evidence type="ECO:0000256" key="11">
    <source>
        <dbReference type="ARBA" id="ARBA00023316"/>
    </source>
</evidence>
<dbReference type="InterPro" id="IPR018044">
    <property type="entry name" value="Peptidase_S11"/>
</dbReference>
<dbReference type="EMBL" id="CP141614">
    <property type="protein sequence ID" value="WRP13291.1"/>
    <property type="molecule type" value="Genomic_DNA"/>
</dbReference>
<proteinExistence type="inferred from homology"/>
<dbReference type="Gene3D" id="3.40.710.10">
    <property type="entry name" value="DD-peptidase/beta-lactamase superfamily"/>
    <property type="match status" value="1"/>
</dbReference>
<dbReference type="PRINTS" id="PR00725">
    <property type="entry name" value="DADACBPTASE1"/>
</dbReference>
<dbReference type="GO" id="GO:0004180">
    <property type="term" value="F:carboxypeptidase activity"/>
    <property type="evidence" value="ECO:0007669"/>
    <property type="project" value="UniProtKB-KW"/>
</dbReference>
<accession>A0ABZ1BLG3</accession>
<evidence type="ECO:0000259" key="14">
    <source>
        <dbReference type="SMART" id="SM00936"/>
    </source>
</evidence>
<comment type="function">
    <text evidence="1">Removes C-terminal D-alanyl residues from sugar-peptide cell wall precursors.</text>
</comment>
<comment type="similarity">
    <text evidence="3 13">Belongs to the peptidase S11 family.</text>
</comment>
<evidence type="ECO:0000256" key="7">
    <source>
        <dbReference type="ARBA" id="ARBA00022729"/>
    </source>
</evidence>
<dbReference type="RefSeq" id="WP_324667536.1">
    <property type="nucleotide sequence ID" value="NZ_CP141614.1"/>
</dbReference>
<evidence type="ECO:0000256" key="13">
    <source>
        <dbReference type="RuleBase" id="RU004016"/>
    </source>
</evidence>
<protein>
    <recommendedName>
        <fullName evidence="4">serine-type D-Ala-D-Ala carboxypeptidase</fullName>
        <ecNumber evidence="4">3.4.16.4</ecNumber>
    </recommendedName>
</protein>
<dbReference type="SUPFAM" id="SSF56601">
    <property type="entry name" value="beta-lactamase/transpeptidase-like"/>
    <property type="match status" value="1"/>
</dbReference>
<keyword evidence="6" id="KW-0645">Protease</keyword>
<dbReference type="InterPro" id="IPR012338">
    <property type="entry name" value="Beta-lactam/transpept-like"/>
</dbReference>
<organism evidence="15 16">
    <name type="scientific">Geochorda subterranea</name>
    <dbReference type="NCBI Taxonomy" id="3109564"/>
    <lineage>
        <taxon>Bacteria</taxon>
        <taxon>Bacillati</taxon>
        <taxon>Bacillota</taxon>
        <taxon>Limnochordia</taxon>
        <taxon>Limnochordales</taxon>
        <taxon>Geochordaceae</taxon>
        <taxon>Geochorda</taxon>
    </lineage>
</organism>
<dbReference type="Pfam" id="PF07943">
    <property type="entry name" value="PBP5_C"/>
    <property type="match status" value="1"/>
</dbReference>
<sequence>MVRRLATLLAVSTAAVAVWIAARLVWPAGPPSSFPALAPPAAPELRLASRAAVLMDAATGQVLYARNPDEPLPPASVTKIMTLMLALEAVHEGRIGMADEVVASERAASMGGSQVWLEPGERMTLRELLYAIAVGSANDASVAVAEALAGSEEAFVDMMNRRARALGMKNTRFANASGLPPQETGHQGPHVASALDLALLSRQAVRTPGLLEMVSTWEYTMRQDGIQRPVLYNFNRLLRRYPGVDGLKTGMTSEAGYCIAVTAVRDNLRLIVVTLSAPTAQAREDDVRTLFDWGFRRYEARRLASAGDTVGIVEVARGQPAYVPLVLASDAFMTVERGSRVEVVQRADLPERLAAPLAADAEVGRVRLLEAGTDRVLAEVPVKVAQPVEVAPWRALVGRHLRAFMQVWLPVERRLVAPEAN</sequence>
<evidence type="ECO:0000256" key="10">
    <source>
        <dbReference type="ARBA" id="ARBA00022984"/>
    </source>
</evidence>
<evidence type="ECO:0000256" key="9">
    <source>
        <dbReference type="ARBA" id="ARBA00022960"/>
    </source>
</evidence>
<keyword evidence="7" id="KW-0732">Signal</keyword>
<evidence type="ECO:0000313" key="15">
    <source>
        <dbReference type="EMBL" id="WRP13291.1"/>
    </source>
</evidence>
<evidence type="ECO:0000256" key="8">
    <source>
        <dbReference type="ARBA" id="ARBA00022801"/>
    </source>
</evidence>
<evidence type="ECO:0000256" key="3">
    <source>
        <dbReference type="ARBA" id="ARBA00007164"/>
    </source>
</evidence>
<evidence type="ECO:0000256" key="5">
    <source>
        <dbReference type="ARBA" id="ARBA00022645"/>
    </source>
</evidence>
<dbReference type="InterPro" id="IPR037167">
    <property type="entry name" value="Peptidase_S11_C_sf"/>
</dbReference>
<keyword evidence="5 15" id="KW-0121">Carboxypeptidase</keyword>
<dbReference type="InterPro" id="IPR015956">
    <property type="entry name" value="Peniciliin-bd_prot_C_sf"/>
</dbReference>
<evidence type="ECO:0000256" key="4">
    <source>
        <dbReference type="ARBA" id="ARBA00012448"/>
    </source>
</evidence>
<comment type="pathway">
    <text evidence="2">Cell wall biogenesis; peptidoglycan biosynthesis.</text>
</comment>
<reference evidence="16" key="1">
    <citation type="submission" date="2023-12" db="EMBL/GenBank/DDBJ databases">
        <title>Novel isolates from deep terrestrial aquifers shed light on the physiology and ecology of the class Limnochordia.</title>
        <authorList>
            <person name="Karnachuk O.V."/>
            <person name="Lukina A.P."/>
            <person name="Avakyan M.R."/>
            <person name="Kadnikov V."/>
            <person name="Begmatov S."/>
            <person name="Beletsky A.V."/>
            <person name="Mardanov A.V."/>
            <person name="Ravin N.V."/>
        </authorList>
    </citation>
    <scope>NUCLEOTIDE SEQUENCE [LARGE SCALE GENOMIC DNA]</scope>
    <source>
        <strain evidence="16">LN</strain>
    </source>
</reference>
<keyword evidence="10" id="KW-0573">Peptidoglycan synthesis</keyword>
<gene>
    <name evidence="15" type="ORF">VLY81_07445</name>
</gene>
<dbReference type="EC" id="3.4.16.4" evidence="4"/>
<dbReference type="Proteomes" id="UP001333102">
    <property type="component" value="Chromosome"/>
</dbReference>
<evidence type="ECO:0000256" key="12">
    <source>
        <dbReference type="ARBA" id="ARBA00034000"/>
    </source>
</evidence>
<name>A0ABZ1BLG3_9FIRM</name>
<keyword evidence="9" id="KW-0133">Cell shape</keyword>
<keyword evidence="16" id="KW-1185">Reference proteome</keyword>
<evidence type="ECO:0000256" key="6">
    <source>
        <dbReference type="ARBA" id="ARBA00022670"/>
    </source>
</evidence>
<dbReference type="PANTHER" id="PTHR21581:SF6">
    <property type="entry name" value="TRAFFICKING PROTEIN PARTICLE COMPLEX SUBUNIT 12"/>
    <property type="match status" value="1"/>
</dbReference>
<feature type="domain" description="Peptidase S11 D-Ala-D-Ala carboxypeptidase A C-terminal" evidence="14">
    <location>
        <begin position="298"/>
        <end position="390"/>
    </location>
</feature>
<dbReference type="InterPro" id="IPR001967">
    <property type="entry name" value="Peptidase_S11_N"/>
</dbReference>
<dbReference type="Pfam" id="PF00768">
    <property type="entry name" value="Peptidase_S11"/>
    <property type="match status" value="1"/>
</dbReference>
<dbReference type="SUPFAM" id="SSF69189">
    <property type="entry name" value="Penicillin-binding protein associated domain"/>
    <property type="match status" value="1"/>
</dbReference>
<evidence type="ECO:0000313" key="16">
    <source>
        <dbReference type="Proteomes" id="UP001333102"/>
    </source>
</evidence>
<dbReference type="SMART" id="SM00936">
    <property type="entry name" value="PBP5_C"/>
    <property type="match status" value="1"/>
</dbReference>
<keyword evidence="8 15" id="KW-0378">Hydrolase</keyword>
<dbReference type="Gene3D" id="2.60.410.10">
    <property type="entry name" value="D-Ala-D-Ala carboxypeptidase, C-terminal domain"/>
    <property type="match status" value="1"/>
</dbReference>
<evidence type="ECO:0000256" key="1">
    <source>
        <dbReference type="ARBA" id="ARBA00003217"/>
    </source>
</evidence>
<comment type="catalytic activity">
    <reaction evidence="12">
        <text>Preferential cleavage: (Ac)2-L-Lys-D-Ala-|-D-Ala. Also transpeptidation of peptidyl-alanyl moieties that are N-acyl substituents of D-alanine.</text>
        <dbReference type="EC" id="3.4.16.4"/>
    </reaction>
</comment>
<dbReference type="PANTHER" id="PTHR21581">
    <property type="entry name" value="D-ALANYL-D-ALANINE CARBOXYPEPTIDASE"/>
    <property type="match status" value="1"/>
</dbReference>